<comment type="caution">
    <text evidence="4">The sequence shown here is derived from an EMBL/GenBank/DDBJ whole genome shotgun (WGS) entry which is preliminary data.</text>
</comment>
<proteinExistence type="predicted"/>
<dbReference type="EMBL" id="BJXL01000069">
    <property type="protein sequence ID" value="GEM83974.1"/>
    <property type="molecule type" value="Genomic_DNA"/>
</dbReference>
<keyword evidence="1" id="KW-0808">Transferase</keyword>
<dbReference type="Proteomes" id="UP000321197">
    <property type="component" value="Unassembled WGS sequence"/>
</dbReference>
<dbReference type="OrthoDB" id="9813569at2"/>
<evidence type="ECO:0000256" key="1">
    <source>
        <dbReference type="ARBA" id="ARBA00022679"/>
    </source>
</evidence>
<reference evidence="4 5" key="1">
    <citation type="submission" date="2019-07" db="EMBL/GenBank/DDBJ databases">
        <title>Whole genome shotgun sequence of Meiothermus hypogaeus NBRC 106114.</title>
        <authorList>
            <person name="Hosoyama A."/>
            <person name="Uohara A."/>
            <person name="Ohji S."/>
            <person name="Ichikawa N."/>
        </authorList>
    </citation>
    <scope>NUCLEOTIDE SEQUENCE [LARGE SCALE GENOMIC DNA]</scope>
    <source>
        <strain evidence="4 5">NBRC 106114</strain>
    </source>
</reference>
<sequence>MADPKPLVALGDLTWDVLAKPNTLLLPGGDTTGRVLLMGGGSAANVAVWAARVGFPSSFIGEVGRDRFGEFAVQELAAEGVEPHIIWNSSNPTGVILVLIDAAGQRSMLTSQGADFDLRPEEVPVEVIQQAGHLHVTAWSLFTDPPRQAAFKAVHVARDAGLTISFDPASFQMIREIGREEFRRMTRDLSLDFVFPNLDEGQALTGAKEPRDVLEVLQKLYPEAMILLKLAADGALILDRGNLIELQATRDQPIDATGAGDSFGGAFLGHYLRSKDALAAGQLAVQVAGWVIGRFGARPPMDAEIRQRLERFGYAQLK</sequence>
<dbReference type="GO" id="GO:0016301">
    <property type="term" value="F:kinase activity"/>
    <property type="evidence" value="ECO:0007669"/>
    <property type="project" value="UniProtKB-KW"/>
</dbReference>
<evidence type="ECO:0000313" key="5">
    <source>
        <dbReference type="Proteomes" id="UP000321197"/>
    </source>
</evidence>
<dbReference type="Pfam" id="PF00294">
    <property type="entry name" value="PfkB"/>
    <property type="match status" value="1"/>
</dbReference>
<dbReference type="Gene3D" id="3.40.1190.20">
    <property type="match status" value="1"/>
</dbReference>
<keyword evidence="2 4" id="KW-0418">Kinase</keyword>
<dbReference type="PANTHER" id="PTHR10584">
    <property type="entry name" value="SUGAR KINASE"/>
    <property type="match status" value="1"/>
</dbReference>
<organism evidence="4 5">
    <name type="scientific">Meiothermus hypogaeus NBRC 106114</name>
    <dbReference type="NCBI Taxonomy" id="1227553"/>
    <lineage>
        <taxon>Bacteria</taxon>
        <taxon>Thermotogati</taxon>
        <taxon>Deinococcota</taxon>
        <taxon>Deinococci</taxon>
        <taxon>Thermales</taxon>
        <taxon>Thermaceae</taxon>
        <taxon>Meiothermus</taxon>
    </lineage>
</organism>
<dbReference type="RefSeq" id="WP_119341341.1">
    <property type="nucleotide sequence ID" value="NZ_BJXL01000069.1"/>
</dbReference>
<accession>A0A511R2Z0</accession>
<dbReference type="CDD" id="cd01166">
    <property type="entry name" value="KdgK"/>
    <property type="match status" value="1"/>
</dbReference>
<protein>
    <submittedName>
        <fullName evidence="4">Carbohydrate kinase</fullName>
    </submittedName>
</protein>
<evidence type="ECO:0000313" key="4">
    <source>
        <dbReference type="EMBL" id="GEM83974.1"/>
    </source>
</evidence>
<dbReference type="InterPro" id="IPR011611">
    <property type="entry name" value="PfkB_dom"/>
</dbReference>
<name>A0A511R2Z0_9DEIN</name>
<gene>
    <name evidence="4" type="ORF">MHY01S_21400</name>
</gene>
<evidence type="ECO:0000259" key="3">
    <source>
        <dbReference type="Pfam" id="PF00294"/>
    </source>
</evidence>
<dbReference type="PANTHER" id="PTHR10584:SF167">
    <property type="entry name" value="PFKB DOMAIN PROTEIN"/>
    <property type="match status" value="1"/>
</dbReference>
<dbReference type="InterPro" id="IPR029056">
    <property type="entry name" value="Ribokinase-like"/>
</dbReference>
<dbReference type="AlphaFoldDB" id="A0A511R2Z0"/>
<dbReference type="SUPFAM" id="SSF53613">
    <property type="entry name" value="Ribokinase-like"/>
    <property type="match status" value="1"/>
</dbReference>
<feature type="domain" description="Carbohydrate kinase PfkB" evidence="3">
    <location>
        <begin position="11"/>
        <end position="302"/>
    </location>
</feature>
<evidence type="ECO:0000256" key="2">
    <source>
        <dbReference type="ARBA" id="ARBA00022777"/>
    </source>
</evidence>